<proteinExistence type="predicted"/>
<dbReference type="EMBL" id="JAZHOG010000002">
    <property type="protein sequence ID" value="MEJ8566785.1"/>
    <property type="molecule type" value="Genomic_DNA"/>
</dbReference>
<name>A0AAW9R725_9GAMM</name>
<comment type="caution">
    <text evidence="2">The sequence shown here is derived from an EMBL/GenBank/DDBJ whole genome shotgun (WGS) entry which is preliminary data.</text>
</comment>
<keyword evidence="3" id="KW-1185">Reference proteome</keyword>
<evidence type="ECO:0000259" key="1">
    <source>
        <dbReference type="Pfam" id="PF07705"/>
    </source>
</evidence>
<dbReference type="Pfam" id="PF07705">
    <property type="entry name" value="CARDB"/>
    <property type="match status" value="2"/>
</dbReference>
<protein>
    <submittedName>
        <fullName evidence="2">CARDB domain-containing protein</fullName>
    </submittedName>
</protein>
<sequence length="1174" mass="122352">MTTDRYNRSLRCGLSILAFAVLPGLVLAGAGPDREVTIGVVSPIVLASGEEITINVQVFNIGSVATSDTTLRYYLSSDASISTTDEVIDSQVISSLGPGSGSNLQGFGTVVKPPGTYWVGACVDEDPEDVNPLNDCTSAMEISIPDIDLAVLPVSVGSNTFPSGQTVSLESAVDNRGTQESSASTLRYKLSGNSTISSGDIDIVTAAIPPIAGGERWLNQTQSAITAEPGSYWIGACADVVDKEFSTSNNCSSGTPVEILDDDLPDLVVDEVSANPDSWNEGEFTDLFARVRNQGTASSQATEIRFYLSSDSTITTSDMLQGIDNVDGLAANATQETGIFVAPQPAPGNYWFGACVDPDGVEFITGNNCSSGVPVTVSENTNACTDLPIQCGETLASSLTSGDCDDSPRGTGFLAKKHSFEGSSGDQVTITAEWTLDGYLYLVNPSGVVVAENDNDDDNVLRSRIENTLNAAGTWTIWTTTEETALEPDFELTLACVQAPGADLVIDSPSVAPDSVMPGQNVILSATVRNQGPGDSAGTTVYFLLSSDDVIEASDTVLASLPQGALGAGGGLSAVQADVAAPLGAGNYWVGLCVDAVPNEENTANNCSAAVPLTVNENTNACAVVATQCGQLSAQQLDSQDCDDSPRGTGYLARSHVFAANGGDLVTIDVAFDGDGYLYLTDSMGEVLAENDDAGDMLTSRVEFGIQDGGQYTAWVTTANPARMLAYDLELTCASTAETDLSVDPPTPDPLTVDFGDVLSLSTTVRNAGPDAAAPTELRYLISTDAVISLGDSNIRTSQVPGIAGGGSFDDTVVTTTLIEPGFYWVGACVDAVIGETDVGNNCSAGVEIEITDGPGIPFNQGLNDAWFNAVTGGQGFFINVFSDIGKVFLAWFTYDLERPDSSVQANLGGPGHRWLTAFGDFQDGVATLDIEKTSGGVFNSAEPGPVQTLDGTITLRFATCGEGSVAFAIPSVGISGVVPIQRLGDDNISWCDELIAAASTAQQAPQSRVAAVSRPEGVADFRINEGLNDAWFNPDTGGQGFFINVFPAIGKMFLSWFTYETARPAGSVTAQLGEPGHRWLTAFGDYSGNQAVLDIEKTTGGVFNQAEPNPVQVPDGTITVEFADCENGTVTFDIESIGQQGIVPIQRLALDSVAACEALDAAAAQSDRGTNPE</sequence>
<evidence type="ECO:0000313" key="3">
    <source>
        <dbReference type="Proteomes" id="UP001359886"/>
    </source>
</evidence>
<dbReference type="InterPro" id="IPR013783">
    <property type="entry name" value="Ig-like_fold"/>
</dbReference>
<reference evidence="2 3" key="1">
    <citation type="submission" date="2024-02" db="EMBL/GenBank/DDBJ databases">
        <title>A novel Wenzhouxiangellaceae bacterium, isolated from coastal sediments.</title>
        <authorList>
            <person name="Du Z.-J."/>
            <person name="Ye Y.-Q."/>
            <person name="Zhang X.-Y."/>
        </authorList>
    </citation>
    <scope>NUCLEOTIDE SEQUENCE [LARGE SCALE GENOMIC DNA]</scope>
    <source>
        <strain evidence="2 3">CH-27</strain>
    </source>
</reference>
<evidence type="ECO:0000313" key="2">
    <source>
        <dbReference type="EMBL" id="MEJ8566785.1"/>
    </source>
</evidence>
<dbReference type="InterPro" id="IPR011635">
    <property type="entry name" value="CARDB"/>
</dbReference>
<dbReference type="AlphaFoldDB" id="A0AAW9R725"/>
<feature type="domain" description="CARDB" evidence="1">
    <location>
        <begin position="502"/>
        <end position="608"/>
    </location>
</feature>
<accession>A0AAW9R725</accession>
<dbReference type="RefSeq" id="WP_354694105.1">
    <property type="nucleotide sequence ID" value="NZ_JAZHOG010000002.1"/>
</dbReference>
<organism evidence="2 3">
    <name type="scientific">Elongatibacter sediminis</name>
    <dbReference type="NCBI Taxonomy" id="3119006"/>
    <lineage>
        <taxon>Bacteria</taxon>
        <taxon>Pseudomonadati</taxon>
        <taxon>Pseudomonadota</taxon>
        <taxon>Gammaproteobacteria</taxon>
        <taxon>Chromatiales</taxon>
        <taxon>Wenzhouxiangellaceae</taxon>
        <taxon>Elongatibacter</taxon>
    </lineage>
</organism>
<gene>
    <name evidence="2" type="ORF">V3330_04010</name>
</gene>
<dbReference type="Proteomes" id="UP001359886">
    <property type="component" value="Unassembled WGS sequence"/>
</dbReference>
<feature type="domain" description="CARDB" evidence="1">
    <location>
        <begin position="265"/>
        <end position="360"/>
    </location>
</feature>
<dbReference type="Gene3D" id="2.60.40.10">
    <property type="entry name" value="Immunoglobulins"/>
    <property type="match status" value="5"/>
</dbReference>